<dbReference type="AlphaFoldDB" id="I0W5L1"/>
<comment type="subcellular location">
    <subcellularLocation>
        <location evidence="1 7">Cell outer membrane</location>
        <topology evidence="1 7">Multi-pass membrane protein</topology>
    </subcellularLocation>
</comment>
<keyword evidence="4 7" id="KW-0812">Transmembrane</keyword>
<proteinExistence type="inferred from homology"/>
<dbReference type="SUPFAM" id="SSF56935">
    <property type="entry name" value="Porins"/>
    <property type="match status" value="1"/>
</dbReference>
<dbReference type="NCBIfam" id="TIGR04057">
    <property type="entry name" value="SusC_RagA_signa"/>
    <property type="match status" value="1"/>
</dbReference>
<dbReference type="PROSITE" id="PS52016">
    <property type="entry name" value="TONB_DEPENDENT_REC_3"/>
    <property type="match status" value="1"/>
</dbReference>
<organism evidence="9 10">
    <name type="scientific">Imtechella halotolerans K1</name>
    <dbReference type="NCBI Taxonomy" id="946077"/>
    <lineage>
        <taxon>Bacteria</taxon>
        <taxon>Pseudomonadati</taxon>
        <taxon>Bacteroidota</taxon>
        <taxon>Flavobacteriia</taxon>
        <taxon>Flavobacteriales</taxon>
        <taxon>Flavobacteriaceae</taxon>
        <taxon>Imtechella</taxon>
    </lineage>
</organism>
<dbReference type="Gene3D" id="2.60.40.1120">
    <property type="entry name" value="Carboxypeptidase-like, regulatory domain"/>
    <property type="match status" value="1"/>
</dbReference>
<evidence type="ECO:0000256" key="3">
    <source>
        <dbReference type="ARBA" id="ARBA00022452"/>
    </source>
</evidence>
<evidence type="ECO:0000313" key="10">
    <source>
        <dbReference type="Proteomes" id="UP000005938"/>
    </source>
</evidence>
<keyword evidence="10" id="KW-1185">Reference proteome</keyword>
<dbReference type="Proteomes" id="UP000005938">
    <property type="component" value="Unassembled WGS sequence"/>
</dbReference>
<dbReference type="NCBIfam" id="TIGR04056">
    <property type="entry name" value="OMP_RagA_SusC"/>
    <property type="match status" value="1"/>
</dbReference>
<protein>
    <submittedName>
        <fullName evidence="9">TonB-dependent outer membrane receptor</fullName>
    </submittedName>
</protein>
<dbReference type="PATRIC" id="fig|946077.3.peg.2684"/>
<keyword evidence="2 7" id="KW-0813">Transport</keyword>
<evidence type="ECO:0000313" key="9">
    <source>
        <dbReference type="EMBL" id="EID71677.1"/>
    </source>
</evidence>
<dbReference type="InterPro" id="IPR023996">
    <property type="entry name" value="TonB-dep_OMP_SusC/RagA"/>
</dbReference>
<dbReference type="SUPFAM" id="SSF49464">
    <property type="entry name" value="Carboxypeptidase regulatory domain-like"/>
    <property type="match status" value="1"/>
</dbReference>
<evidence type="ECO:0000256" key="4">
    <source>
        <dbReference type="ARBA" id="ARBA00022692"/>
    </source>
</evidence>
<dbReference type="InterPro" id="IPR036942">
    <property type="entry name" value="Beta-barrel_TonB_sf"/>
</dbReference>
<feature type="domain" description="TonB-dependent receptor plug" evidence="8">
    <location>
        <begin position="136"/>
        <end position="260"/>
    </location>
</feature>
<gene>
    <name evidence="9" type="ORF">W5A_13280</name>
</gene>
<dbReference type="InterPro" id="IPR012910">
    <property type="entry name" value="Plug_dom"/>
</dbReference>
<dbReference type="RefSeq" id="WP_008241503.1">
    <property type="nucleotide sequence ID" value="NZ_AJJU01000040.1"/>
</dbReference>
<keyword evidence="5 7" id="KW-0472">Membrane</keyword>
<evidence type="ECO:0000259" key="8">
    <source>
        <dbReference type="Pfam" id="PF07715"/>
    </source>
</evidence>
<dbReference type="EMBL" id="AJJU01000040">
    <property type="protein sequence ID" value="EID71677.1"/>
    <property type="molecule type" value="Genomic_DNA"/>
</dbReference>
<dbReference type="GO" id="GO:0009279">
    <property type="term" value="C:cell outer membrane"/>
    <property type="evidence" value="ECO:0007669"/>
    <property type="project" value="UniProtKB-SubCell"/>
</dbReference>
<keyword evidence="9" id="KW-0675">Receptor</keyword>
<comment type="caution">
    <text evidence="9">The sequence shown here is derived from an EMBL/GenBank/DDBJ whole genome shotgun (WGS) entry which is preliminary data.</text>
</comment>
<dbReference type="STRING" id="946077.W5A_13280"/>
<name>I0W5L1_9FLAO</name>
<dbReference type="Gene3D" id="2.170.130.10">
    <property type="entry name" value="TonB-dependent receptor, plug domain"/>
    <property type="match status" value="1"/>
</dbReference>
<comment type="similarity">
    <text evidence="7">Belongs to the TonB-dependent receptor family.</text>
</comment>
<dbReference type="Gene3D" id="2.40.170.20">
    <property type="entry name" value="TonB-dependent receptor, beta-barrel domain"/>
    <property type="match status" value="1"/>
</dbReference>
<evidence type="ECO:0000256" key="6">
    <source>
        <dbReference type="ARBA" id="ARBA00023237"/>
    </source>
</evidence>
<dbReference type="InterPro" id="IPR008969">
    <property type="entry name" value="CarboxyPept-like_regulatory"/>
</dbReference>
<dbReference type="Pfam" id="PF13715">
    <property type="entry name" value="CarbopepD_reg_2"/>
    <property type="match status" value="1"/>
</dbReference>
<accession>I0W5L1</accession>
<dbReference type="OrthoDB" id="9768177at2"/>
<dbReference type="InterPro" id="IPR037066">
    <property type="entry name" value="Plug_dom_sf"/>
</dbReference>
<evidence type="ECO:0000256" key="7">
    <source>
        <dbReference type="PROSITE-ProRule" id="PRU01360"/>
    </source>
</evidence>
<dbReference type="Pfam" id="PF07715">
    <property type="entry name" value="Plug"/>
    <property type="match status" value="1"/>
</dbReference>
<dbReference type="InterPro" id="IPR039426">
    <property type="entry name" value="TonB-dep_rcpt-like"/>
</dbReference>
<evidence type="ECO:0000256" key="1">
    <source>
        <dbReference type="ARBA" id="ARBA00004571"/>
    </source>
</evidence>
<reference evidence="9 10" key="1">
    <citation type="journal article" date="2012" name="J. Bacteriol.">
        <title>Genome Sequence of the Halotolerant Bacterium Imtechella halotolerans K1T.</title>
        <authorList>
            <person name="Kumar S."/>
            <person name="Vikram S."/>
            <person name="Subramanian S."/>
            <person name="Raghava G.P."/>
            <person name="Pinnaka A.K."/>
        </authorList>
    </citation>
    <scope>NUCLEOTIDE SEQUENCE [LARGE SCALE GENOMIC DNA]</scope>
    <source>
        <strain evidence="9 10">K1</strain>
    </source>
</reference>
<evidence type="ECO:0000256" key="5">
    <source>
        <dbReference type="ARBA" id="ARBA00023136"/>
    </source>
</evidence>
<keyword evidence="3 7" id="KW-1134">Transmembrane beta strand</keyword>
<dbReference type="InterPro" id="IPR023997">
    <property type="entry name" value="TonB-dep_OMP_SusC/RagA_CS"/>
</dbReference>
<keyword evidence="6 7" id="KW-0998">Cell outer membrane</keyword>
<dbReference type="eggNOG" id="COG1629">
    <property type="taxonomic scope" value="Bacteria"/>
</dbReference>
<sequence length="1007" mass="112293">MKNNSSNRVRLLIVFLLILVTALYTCETWARSMNTSNDFPTAVQQSVSGTVQDSEGIPIPGVHILVKGTKQGTFTDSNGHFSVTTSSNSILVFSYMGFTTQEVAINSRTSINVTLVESATELDAVTVNAGYYTVKERERTGSISKVSSKEIEIQPIISPLQTLEGRMPGVEIEQGSGVMGLAPKIRIRGTNSLRNDGNYPLYIIDGIPVSSEPLRSAGSLTNASGIDPLSTLNISNIESIEVLKDADATAIYGSRGANGVVLITTKKGNVKDGKTLLTINSYSGISEVANKVKLMNTPQYLAMRRKAFEVDGVTPTQTNAFDLLLWDQNRNTDWQEVLFGRTAFLTNINMAISGGNQHTSYLVGGSYKNQGSVFPGNFDYNKITANINLSHRSENSKFKLDFSSNYGVDDNTLFFGNTFVNSALITPPNAPNIFKEDGSLNWENWIYDNPLAALEQPQNIITENLFANLGVLFNVLPKVNLKLTMGYSKLDSEEQLRFYKEAYRPDLWNIIKLSMRNSFIKRQSWIVEPQIFYNNTIGKINLDGLVGATFQNNKNSYLALEGSGYADKSLLRNFKSADNIQILSDDNTQYRYAAVFGRLGINLNRKYFLNITGRRDGSSRFGPESRFSNFWAVGGAWIFIDQKIDNQKISPFSFGKLRASYGITGSDQIEDYGYLDAYEATSGSGGLYPTQLFNPNYSWEVNKKLEVAIQFSLFKDHINLDVSWFKNRSANQLVGFPLPAITGFTSVQANLPALVQNTGLELQWSSKNINRKDFSWQSSFNITLPENKLLKFDRIEQTSYANIYKVGEPLNISHRYKFNGINSETGFYSMIDVNGDGRLNNDDRIVIMDMGRKYFGGFSNTIRYKELSLQFLFEYVKQYNQSYIFKWSAPGRLGNKPLQFLNSWEEPGDSEDIQKVSLSSIASKAFNDAANSSKGIEDASFLRLKNVALSYQFPRKVIKKLGLEEVNLYLNAQNLITLTGYKGLDPQGGRGVVPPLKTITCGLQITL</sequence>
<evidence type="ECO:0000256" key="2">
    <source>
        <dbReference type="ARBA" id="ARBA00022448"/>
    </source>
</evidence>